<dbReference type="EC" id="6.3.1.5" evidence="7"/>
<dbReference type="PANTHER" id="PTHR23090:SF9">
    <property type="entry name" value="GLUTAMINE-DEPENDENT NAD(+) SYNTHETASE"/>
    <property type="match status" value="1"/>
</dbReference>
<feature type="domain" description="NAD/GMP synthase" evidence="8">
    <location>
        <begin position="24"/>
        <end position="260"/>
    </location>
</feature>
<comment type="pathway">
    <text evidence="1">Cofactor biosynthesis; NAD(+) biosynthesis.</text>
</comment>
<reference evidence="9" key="2">
    <citation type="submission" date="2010-05" db="EMBL/GenBank/DDBJ databases">
        <title>The complete chromosome of Meiothermus silvanus DSM 9946.</title>
        <authorList>
            <consortium name="US DOE Joint Genome Institute (JGI-PGF)"/>
            <person name="Lucas S."/>
            <person name="Copeland A."/>
            <person name="Lapidus A."/>
            <person name="Glavina del Rio T."/>
            <person name="Dalin E."/>
            <person name="Tice H."/>
            <person name="Bruce D."/>
            <person name="Goodwin L."/>
            <person name="Pitluck S."/>
            <person name="Kyrpides N."/>
            <person name="Mavromatis K."/>
            <person name="Mikhailova N."/>
            <person name="Lowry S."/>
            <person name="Clum A."/>
            <person name="Brettin T."/>
            <person name="Detter J.C."/>
            <person name="Han C."/>
            <person name="Larimer F."/>
            <person name="Land M."/>
            <person name="Hauser L."/>
            <person name="Markowitz V."/>
            <person name="Cheng J.-F."/>
            <person name="Hugenholtz P."/>
            <person name="Woyke T."/>
            <person name="Wu D."/>
            <person name="Tindall B."/>
            <person name="Pomrenke H.G."/>
            <person name="Schneider S."/>
            <person name="Klenk H.-P."/>
            <person name="Eisen J.A."/>
        </authorList>
    </citation>
    <scope>NUCLEOTIDE SEQUENCE</scope>
    <source>
        <strain evidence="9">DSM 9946</strain>
    </source>
</reference>
<dbReference type="OrthoDB" id="9803818at2"/>
<evidence type="ECO:0000256" key="2">
    <source>
        <dbReference type="ARBA" id="ARBA00022598"/>
    </source>
</evidence>
<evidence type="ECO:0000256" key="5">
    <source>
        <dbReference type="ARBA" id="ARBA00023027"/>
    </source>
</evidence>
<accession>D7BHH9</accession>
<organism evidence="9 10">
    <name type="scientific">Allomeiothermus silvanus (strain ATCC 700542 / DSM 9946 / NBRC 106475 / NCIMB 13440 / VI-R2)</name>
    <name type="common">Thermus silvanus</name>
    <dbReference type="NCBI Taxonomy" id="526227"/>
    <lineage>
        <taxon>Bacteria</taxon>
        <taxon>Thermotogati</taxon>
        <taxon>Deinococcota</taxon>
        <taxon>Deinococci</taxon>
        <taxon>Thermales</taxon>
        <taxon>Thermaceae</taxon>
        <taxon>Allomeiothermus</taxon>
    </lineage>
</organism>
<evidence type="ECO:0000259" key="8">
    <source>
        <dbReference type="Pfam" id="PF02540"/>
    </source>
</evidence>
<comment type="catalytic activity">
    <reaction evidence="7">
        <text>deamido-NAD(+) + NH4(+) + ATP = AMP + diphosphate + NAD(+) + H(+)</text>
        <dbReference type="Rhea" id="RHEA:21188"/>
        <dbReference type="ChEBI" id="CHEBI:15378"/>
        <dbReference type="ChEBI" id="CHEBI:28938"/>
        <dbReference type="ChEBI" id="CHEBI:30616"/>
        <dbReference type="ChEBI" id="CHEBI:33019"/>
        <dbReference type="ChEBI" id="CHEBI:57540"/>
        <dbReference type="ChEBI" id="CHEBI:58437"/>
        <dbReference type="ChEBI" id="CHEBI:456215"/>
        <dbReference type="EC" id="6.3.1.5"/>
    </reaction>
</comment>
<dbReference type="GO" id="GO:0005737">
    <property type="term" value="C:cytoplasm"/>
    <property type="evidence" value="ECO:0007669"/>
    <property type="project" value="InterPro"/>
</dbReference>
<dbReference type="Proteomes" id="UP000001916">
    <property type="component" value="Chromosome"/>
</dbReference>
<evidence type="ECO:0000256" key="3">
    <source>
        <dbReference type="ARBA" id="ARBA00022741"/>
    </source>
</evidence>
<dbReference type="UniPathway" id="UPA00253">
    <property type="reaction ID" value="UER00333"/>
</dbReference>
<dbReference type="PANTHER" id="PTHR23090">
    <property type="entry name" value="NH 3 /GLUTAMINE-DEPENDENT NAD + SYNTHETASE"/>
    <property type="match status" value="1"/>
</dbReference>
<proteinExistence type="inferred from homology"/>
<keyword evidence="5 6" id="KW-0520">NAD</keyword>
<dbReference type="GO" id="GO:0004359">
    <property type="term" value="F:glutaminase activity"/>
    <property type="evidence" value="ECO:0007669"/>
    <property type="project" value="InterPro"/>
</dbReference>
<name>D7BHH9_ALLS1</name>
<keyword evidence="4 6" id="KW-0067">ATP-binding</keyword>
<dbReference type="EMBL" id="CP002042">
    <property type="protein sequence ID" value="ADH62217.1"/>
    <property type="molecule type" value="Genomic_DNA"/>
</dbReference>
<dbReference type="NCBIfam" id="TIGR00552">
    <property type="entry name" value="nadE"/>
    <property type="match status" value="1"/>
</dbReference>
<evidence type="ECO:0000256" key="6">
    <source>
        <dbReference type="RuleBase" id="RU003811"/>
    </source>
</evidence>
<dbReference type="AlphaFoldDB" id="D7BHH9"/>
<evidence type="ECO:0000256" key="4">
    <source>
        <dbReference type="ARBA" id="ARBA00022840"/>
    </source>
</evidence>
<dbReference type="GO" id="GO:0008795">
    <property type="term" value="F:NAD+ synthase activity"/>
    <property type="evidence" value="ECO:0007669"/>
    <property type="project" value="UniProtKB-EC"/>
</dbReference>
<dbReference type="GO" id="GO:0009435">
    <property type="term" value="P:NAD+ biosynthetic process"/>
    <property type="evidence" value="ECO:0007669"/>
    <property type="project" value="UniProtKB-UniPathway"/>
</dbReference>
<evidence type="ECO:0000256" key="7">
    <source>
        <dbReference type="RuleBase" id="RU003812"/>
    </source>
</evidence>
<keyword evidence="10" id="KW-1185">Reference proteome</keyword>
<dbReference type="eggNOG" id="COG0171">
    <property type="taxonomic scope" value="Bacteria"/>
</dbReference>
<dbReference type="CDD" id="cd00553">
    <property type="entry name" value="NAD_synthase"/>
    <property type="match status" value="1"/>
</dbReference>
<dbReference type="SUPFAM" id="SSF52402">
    <property type="entry name" value="Adenine nucleotide alpha hydrolases-like"/>
    <property type="match status" value="1"/>
</dbReference>
<dbReference type="Gene3D" id="3.40.50.620">
    <property type="entry name" value="HUPs"/>
    <property type="match status" value="1"/>
</dbReference>
<gene>
    <name evidence="9" type="ordered locus">Mesil_0275</name>
</gene>
<protein>
    <recommendedName>
        <fullName evidence="7">NH(3)-dependent NAD(+) synthetase</fullName>
        <ecNumber evidence="7">6.3.1.5</ecNumber>
    </recommendedName>
</protein>
<dbReference type="Pfam" id="PF02540">
    <property type="entry name" value="NAD_synthase"/>
    <property type="match status" value="1"/>
</dbReference>
<comment type="similarity">
    <text evidence="6">Belongs to the NAD synthetase family.</text>
</comment>
<keyword evidence="3 6" id="KW-0547">Nucleotide-binding</keyword>
<evidence type="ECO:0000313" key="10">
    <source>
        <dbReference type="Proteomes" id="UP000001916"/>
    </source>
</evidence>
<dbReference type="GO" id="GO:0005524">
    <property type="term" value="F:ATP binding"/>
    <property type="evidence" value="ECO:0007669"/>
    <property type="project" value="UniProtKB-KW"/>
</dbReference>
<reference evidence="9" key="1">
    <citation type="journal article" date="2010" name="Stand. Genomic Sci.">
        <title>Complete genome sequence of Meiothermus silvanus type strain (VI-R2).</title>
        <authorList>
            <person name="Sikorski J."/>
            <person name="Tindall B.J."/>
            <person name="Lowry S."/>
            <person name="Lucas S."/>
            <person name="Nolan M."/>
            <person name="Copeland A."/>
            <person name="Glavina Del Rio T."/>
            <person name="Tice H."/>
            <person name="Cheng J.F."/>
            <person name="Han C."/>
            <person name="Pitluck S."/>
            <person name="Liolios K."/>
            <person name="Ivanova N."/>
            <person name="Mavromatis K."/>
            <person name="Mikhailova N."/>
            <person name="Pati A."/>
            <person name="Goodwin L."/>
            <person name="Chen A."/>
            <person name="Palaniappan K."/>
            <person name="Land M."/>
            <person name="Hauser L."/>
            <person name="Chang Y.J."/>
            <person name="Jeffries C.D."/>
            <person name="Rohde M."/>
            <person name="Goker M."/>
            <person name="Woyke T."/>
            <person name="Bristow J."/>
            <person name="Eisen J.A."/>
            <person name="Markowitz V."/>
            <person name="Hugenholtz P."/>
            <person name="Kyrpides N.C."/>
            <person name="Klenk H.P."/>
            <person name="Lapidus A."/>
        </authorList>
    </citation>
    <scope>NUCLEOTIDE SEQUENCE [LARGE SCALE GENOMIC DNA]</scope>
    <source>
        <strain evidence="9">DSM 9946</strain>
    </source>
</reference>
<keyword evidence="2 6" id="KW-0436">Ligase</keyword>
<dbReference type="KEGG" id="msv:Mesil_0275"/>
<dbReference type="RefSeq" id="WP_013156824.1">
    <property type="nucleotide sequence ID" value="NC_014212.1"/>
</dbReference>
<dbReference type="STRING" id="526227.Mesil_0275"/>
<sequence>MKIIAAAPGHEVLELNYPLVSDFLVRFIREELEWRGFKKAVVALSGGVDSAVTLALGVQALGAKNVYAVYMPHAISRPESREHAELIAGMYGVPFEVVDITGMVESYAAQVPDITPRRKGNAMARARTIVGFDKAEQYGGLHLGTGNKTERLFGYYTWHDVADTGPINPLGDLYKTQVWGLAEYLELPEAVVKKPPTADLEIGQTDEGDLGIAYRRADVILEHYLKGYPDGYIVKLGYTEAEVARVKSLVNKTHWKRTIPTVAVISTTAIGEFYLRPLDFRLELPVSGH</sequence>
<evidence type="ECO:0000256" key="1">
    <source>
        <dbReference type="ARBA" id="ARBA00004790"/>
    </source>
</evidence>
<evidence type="ECO:0000313" key="9">
    <source>
        <dbReference type="EMBL" id="ADH62217.1"/>
    </source>
</evidence>
<dbReference type="InterPro" id="IPR003694">
    <property type="entry name" value="NAD_synthase"/>
</dbReference>
<dbReference type="HOGENOM" id="CLU_059327_1_1_0"/>
<dbReference type="GO" id="GO:0003952">
    <property type="term" value="F:NAD+ synthase (glutamine-hydrolyzing) activity"/>
    <property type="evidence" value="ECO:0007669"/>
    <property type="project" value="InterPro"/>
</dbReference>
<dbReference type="InterPro" id="IPR014729">
    <property type="entry name" value="Rossmann-like_a/b/a_fold"/>
</dbReference>
<dbReference type="InterPro" id="IPR022310">
    <property type="entry name" value="NAD/GMP_synthase"/>
</dbReference>